<dbReference type="GO" id="GO:0005634">
    <property type="term" value="C:nucleus"/>
    <property type="evidence" value="ECO:0007669"/>
    <property type="project" value="UniProtKB-ARBA"/>
</dbReference>
<evidence type="ECO:0000313" key="12">
    <source>
        <dbReference type="EMBL" id="SZX77394.1"/>
    </source>
</evidence>
<sequence>MVINAPGARATPQNGQTAPRKLVMKPLKLKPQLPANFEAETWAKLQAAVQAVHHKQPVATSLEELYRAVEDMCRHQMQDRLYKKLQAECDAHIAQQLAALQAQTQLAPAAFLEHVAAMWDNYCSQMLLIRSIFLYLDRTYVISLPGLRSLFDTGLGSLRQHLTQHPKVESHIMRGLLDLVDRERQGEAVDRQLLAGLVRMLGDLGLYSSAFSPLLLQETGAFYQAEGLRLMEASDVPHYLAHCESRLQQEQERCLHYLEPSSRRPLLQAVEQQLLAAHTPQILSKGFKPLMSAQRVQDLARMYSLLSRVGGTDALRDEWRQYITTTGTAIVKDEANDKDMVERLLQLKAALDAVLTSAFQASPAFADQLTSAFQSAVNSRANKPAELVAKHIDARLRGSKGVGEGELEAALDKALLLFAYIQGKDVFEAFYKRDLAKRLLLGRSASMDAEKLMIAKLKAGCGGNFTANIEGMFRDMDVASETMELFRRHYSRTTRLQQQDAAAAAPAGEGSAQGASSSSSKEPGGSVDVQVTVLTQAHWPTQTLLELNLPSELVHWQTMFKEFYSKHYSSYRQLAWQHSMSTALLRGCFPKGAKELSVSLLQGLVLLLFNDAEELSYEVIKEQLGVKDDKELSRTLLSLSAGKVRVLLKSPKGPEVSPTDVFSYNAGFSNPLFRIKVNNIQMKETQEENAKTNAEVVQERQHAIDAAIVRVMKMRKTLAHKLLVQEVMTQLRFQLTNSDLKRRIDNLIEREFLERSSSDAQVYNYLA</sequence>
<feature type="domain" description="Cullin family profile" evidence="11">
    <location>
        <begin position="383"/>
        <end position="630"/>
    </location>
</feature>
<keyword evidence="9" id="KW-0175">Coiled coil</keyword>
<evidence type="ECO:0000256" key="10">
    <source>
        <dbReference type="SAM" id="MobiDB-lite"/>
    </source>
</evidence>
<dbReference type="Pfam" id="PF10557">
    <property type="entry name" value="Cullin_Nedd8"/>
    <property type="match status" value="1"/>
</dbReference>
<dbReference type="Proteomes" id="UP000256970">
    <property type="component" value="Unassembled WGS sequence"/>
</dbReference>
<dbReference type="FunFam" id="1.20.1310.10:FF:000002">
    <property type="entry name" value="cullin-3 isoform X1"/>
    <property type="match status" value="1"/>
</dbReference>
<evidence type="ECO:0000256" key="5">
    <source>
        <dbReference type="ARBA" id="ARBA00022843"/>
    </source>
</evidence>
<comment type="pathway">
    <text evidence="1">Protein modification; protein ubiquitination.</text>
</comment>
<dbReference type="PROSITE" id="PS50069">
    <property type="entry name" value="CULLIN_2"/>
    <property type="match status" value="1"/>
</dbReference>
<evidence type="ECO:0000256" key="6">
    <source>
        <dbReference type="ARBA" id="ARBA00069613"/>
    </source>
</evidence>
<dbReference type="EMBL" id="FNXT01001284">
    <property type="protein sequence ID" value="SZX77394.1"/>
    <property type="molecule type" value="Genomic_DNA"/>
</dbReference>
<dbReference type="FunFam" id="1.20.1310.10:FF:000035">
    <property type="entry name" value="Ubiquitin ligase subunit CulD, putative"/>
    <property type="match status" value="1"/>
</dbReference>
<keyword evidence="13" id="KW-1185">Reference proteome</keyword>
<dbReference type="Gene3D" id="1.10.10.10">
    <property type="entry name" value="Winged helix-like DNA-binding domain superfamily/Winged helix DNA-binding domain"/>
    <property type="match status" value="1"/>
</dbReference>
<keyword evidence="5" id="KW-0832">Ubl conjugation</keyword>
<dbReference type="SMART" id="SM00182">
    <property type="entry name" value="CULLIN"/>
    <property type="match status" value="1"/>
</dbReference>
<evidence type="ECO:0000256" key="2">
    <source>
        <dbReference type="ARBA" id="ARBA00006019"/>
    </source>
</evidence>
<name>A0A383WJU5_TETOB</name>
<evidence type="ECO:0000256" key="7">
    <source>
        <dbReference type="PROSITE-ProRule" id="PRU00330"/>
    </source>
</evidence>
<keyword evidence="4" id="KW-0833">Ubl conjugation pathway</keyword>
<protein>
    <recommendedName>
        <fullName evidence="6">Cullin-4</fullName>
    </recommendedName>
</protein>
<dbReference type="InterPro" id="IPR036388">
    <property type="entry name" value="WH-like_DNA-bd_sf"/>
</dbReference>
<dbReference type="InterPro" id="IPR036390">
    <property type="entry name" value="WH_DNA-bd_sf"/>
</dbReference>
<proteinExistence type="inferred from homology"/>
<dbReference type="Gene3D" id="3.30.230.130">
    <property type="entry name" value="Cullin, Chain C, Domain 2"/>
    <property type="match status" value="1"/>
</dbReference>
<dbReference type="FunFam" id="1.20.1310.10:FF:000001">
    <property type="entry name" value="Cullin 3"/>
    <property type="match status" value="1"/>
</dbReference>
<dbReference type="Pfam" id="PF26557">
    <property type="entry name" value="Cullin_AB"/>
    <property type="match status" value="1"/>
</dbReference>
<comment type="similarity">
    <text evidence="2 7 8">Belongs to the cullin family.</text>
</comment>
<dbReference type="InterPro" id="IPR045093">
    <property type="entry name" value="Cullin"/>
</dbReference>
<dbReference type="AlphaFoldDB" id="A0A383WJU5"/>
<feature type="coiled-coil region" evidence="9">
    <location>
        <begin position="675"/>
        <end position="702"/>
    </location>
</feature>
<dbReference type="Gene3D" id="1.20.1310.10">
    <property type="entry name" value="Cullin Repeats"/>
    <property type="match status" value="4"/>
</dbReference>
<evidence type="ECO:0000256" key="1">
    <source>
        <dbReference type="ARBA" id="ARBA00004906"/>
    </source>
</evidence>
<dbReference type="SUPFAM" id="SSF75632">
    <property type="entry name" value="Cullin homology domain"/>
    <property type="match status" value="1"/>
</dbReference>
<dbReference type="InterPro" id="IPR001373">
    <property type="entry name" value="Cullin_N"/>
</dbReference>
<dbReference type="STRING" id="3088.A0A383WJU5"/>
<organism evidence="12 13">
    <name type="scientific">Tetradesmus obliquus</name>
    <name type="common">Green alga</name>
    <name type="synonym">Acutodesmus obliquus</name>
    <dbReference type="NCBI Taxonomy" id="3088"/>
    <lineage>
        <taxon>Eukaryota</taxon>
        <taxon>Viridiplantae</taxon>
        <taxon>Chlorophyta</taxon>
        <taxon>core chlorophytes</taxon>
        <taxon>Chlorophyceae</taxon>
        <taxon>CS clade</taxon>
        <taxon>Sphaeropleales</taxon>
        <taxon>Scenedesmaceae</taxon>
        <taxon>Tetradesmus</taxon>
    </lineage>
</organism>
<evidence type="ECO:0000256" key="8">
    <source>
        <dbReference type="RuleBase" id="RU003829"/>
    </source>
</evidence>
<keyword evidence="3" id="KW-1017">Isopeptide bond</keyword>
<evidence type="ECO:0000256" key="4">
    <source>
        <dbReference type="ARBA" id="ARBA00022786"/>
    </source>
</evidence>
<feature type="region of interest" description="Disordered" evidence="10">
    <location>
        <begin position="497"/>
        <end position="525"/>
    </location>
</feature>
<dbReference type="InterPro" id="IPR036317">
    <property type="entry name" value="Cullin_homology_sf"/>
</dbReference>
<evidence type="ECO:0000313" key="13">
    <source>
        <dbReference type="Proteomes" id="UP000256970"/>
    </source>
</evidence>
<dbReference type="GO" id="GO:0006511">
    <property type="term" value="P:ubiquitin-dependent protein catabolic process"/>
    <property type="evidence" value="ECO:0007669"/>
    <property type="project" value="InterPro"/>
</dbReference>
<dbReference type="InterPro" id="IPR016158">
    <property type="entry name" value="Cullin_homology"/>
</dbReference>
<evidence type="ECO:0000256" key="9">
    <source>
        <dbReference type="SAM" id="Coils"/>
    </source>
</evidence>
<dbReference type="InterPro" id="IPR059120">
    <property type="entry name" value="Cullin-like_AB"/>
</dbReference>
<dbReference type="FunFam" id="1.10.10.10:FF:000050">
    <property type="entry name" value="Cullin 4B"/>
    <property type="match status" value="1"/>
</dbReference>
<dbReference type="SMART" id="SM00884">
    <property type="entry name" value="Cullin_Nedd8"/>
    <property type="match status" value="1"/>
</dbReference>
<dbReference type="InterPro" id="IPR019559">
    <property type="entry name" value="Cullin_neddylation_domain"/>
</dbReference>
<dbReference type="InterPro" id="IPR016159">
    <property type="entry name" value="Cullin_repeat-like_dom_sf"/>
</dbReference>
<dbReference type="PANTHER" id="PTHR11932">
    <property type="entry name" value="CULLIN"/>
    <property type="match status" value="1"/>
</dbReference>
<dbReference type="SUPFAM" id="SSF46785">
    <property type="entry name" value="Winged helix' DNA-binding domain"/>
    <property type="match status" value="1"/>
</dbReference>
<dbReference type="FunFam" id="1.20.1310.10:FF:000004">
    <property type="entry name" value="Cullin 4B"/>
    <property type="match status" value="1"/>
</dbReference>
<dbReference type="Pfam" id="PF00888">
    <property type="entry name" value="Cullin"/>
    <property type="match status" value="1"/>
</dbReference>
<dbReference type="GO" id="GO:0031625">
    <property type="term" value="F:ubiquitin protein ligase binding"/>
    <property type="evidence" value="ECO:0007669"/>
    <property type="project" value="InterPro"/>
</dbReference>
<evidence type="ECO:0000259" key="11">
    <source>
        <dbReference type="PROSITE" id="PS50069"/>
    </source>
</evidence>
<feature type="compositionally biased region" description="Low complexity" evidence="10">
    <location>
        <begin position="501"/>
        <end position="525"/>
    </location>
</feature>
<accession>A0A383WJU5</accession>
<reference evidence="12 13" key="1">
    <citation type="submission" date="2016-10" db="EMBL/GenBank/DDBJ databases">
        <authorList>
            <person name="Cai Z."/>
        </authorList>
    </citation>
    <scope>NUCLEOTIDE SEQUENCE [LARGE SCALE GENOMIC DNA]</scope>
</reference>
<dbReference type="SUPFAM" id="SSF74788">
    <property type="entry name" value="Cullin repeat-like"/>
    <property type="match status" value="1"/>
</dbReference>
<evidence type="ECO:0000256" key="3">
    <source>
        <dbReference type="ARBA" id="ARBA00022499"/>
    </source>
</evidence>
<gene>
    <name evidence="12" type="ORF">BQ4739_LOCUS17747</name>
</gene>